<dbReference type="AlphaFoldDB" id="W2SB08"/>
<dbReference type="HOGENOM" id="CLU_009600_9_2_1"/>
<dbReference type="Pfam" id="PF01425">
    <property type="entry name" value="Amidase"/>
    <property type="match status" value="1"/>
</dbReference>
<dbReference type="EMBL" id="KB822713">
    <property type="protein sequence ID" value="ETN45213.1"/>
    <property type="molecule type" value="Genomic_DNA"/>
</dbReference>
<dbReference type="GeneID" id="19977429"/>
<dbReference type="PROSITE" id="PS00571">
    <property type="entry name" value="AMIDASES"/>
    <property type="match status" value="1"/>
</dbReference>
<protein>
    <recommendedName>
        <fullName evidence="3">amidase</fullName>
        <ecNumber evidence="3">3.5.1.4</ecNumber>
    </recommendedName>
</protein>
<keyword evidence="4" id="KW-0378">Hydrolase</keyword>
<gene>
    <name evidence="8" type="ORF">HMPREF1541_10090</name>
</gene>
<dbReference type="eggNOG" id="KOG1212">
    <property type="taxonomic scope" value="Eukaryota"/>
</dbReference>
<organism evidence="8 9">
    <name type="scientific">Cyphellophora europaea (strain CBS 101466)</name>
    <name type="common">Phialophora europaea</name>
    <dbReference type="NCBI Taxonomy" id="1220924"/>
    <lineage>
        <taxon>Eukaryota</taxon>
        <taxon>Fungi</taxon>
        <taxon>Dikarya</taxon>
        <taxon>Ascomycota</taxon>
        <taxon>Pezizomycotina</taxon>
        <taxon>Eurotiomycetes</taxon>
        <taxon>Chaetothyriomycetidae</taxon>
        <taxon>Chaetothyriales</taxon>
        <taxon>Cyphellophoraceae</taxon>
        <taxon>Cyphellophora</taxon>
    </lineage>
</organism>
<feature type="domain" description="Amidase" evidence="7">
    <location>
        <begin position="77"/>
        <end position="541"/>
    </location>
</feature>
<name>W2SB08_CYPE1</name>
<feature type="binding site" evidence="6">
    <location>
        <position position="182"/>
    </location>
    <ligand>
        <name>substrate</name>
    </ligand>
</feature>
<dbReference type="STRING" id="1220924.W2SB08"/>
<evidence type="ECO:0000256" key="3">
    <source>
        <dbReference type="ARBA" id="ARBA00012922"/>
    </source>
</evidence>
<keyword evidence="9" id="KW-1185">Reference proteome</keyword>
<dbReference type="InterPro" id="IPR020556">
    <property type="entry name" value="Amidase_CS"/>
</dbReference>
<proteinExistence type="inferred from homology"/>
<reference evidence="8 9" key="1">
    <citation type="submission" date="2013-03" db="EMBL/GenBank/DDBJ databases">
        <title>The Genome Sequence of Phialophora europaea CBS 101466.</title>
        <authorList>
            <consortium name="The Broad Institute Genomics Platform"/>
            <person name="Cuomo C."/>
            <person name="de Hoog S."/>
            <person name="Gorbushina A."/>
            <person name="Walker B."/>
            <person name="Young S.K."/>
            <person name="Zeng Q."/>
            <person name="Gargeya S."/>
            <person name="Fitzgerald M."/>
            <person name="Haas B."/>
            <person name="Abouelleil A."/>
            <person name="Allen A.W."/>
            <person name="Alvarado L."/>
            <person name="Arachchi H.M."/>
            <person name="Berlin A.M."/>
            <person name="Chapman S.B."/>
            <person name="Gainer-Dewar J."/>
            <person name="Goldberg J."/>
            <person name="Griggs A."/>
            <person name="Gujja S."/>
            <person name="Hansen M."/>
            <person name="Howarth C."/>
            <person name="Imamovic A."/>
            <person name="Ireland A."/>
            <person name="Larimer J."/>
            <person name="McCowan C."/>
            <person name="Murphy C."/>
            <person name="Pearson M."/>
            <person name="Poon T.W."/>
            <person name="Priest M."/>
            <person name="Roberts A."/>
            <person name="Saif S."/>
            <person name="Shea T."/>
            <person name="Sisk P."/>
            <person name="Sykes S."/>
            <person name="Wortman J."/>
            <person name="Nusbaum C."/>
            <person name="Birren B."/>
        </authorList>
    </citation>
    <scope>NUCLEOTIDE SEQUENCE [LARGE SCALE GENOMIC DNA]</scope>
    <source>
        <strain evidence="8 9">CBS 101466</strain>
    </source>
</reference>
<dbReference type="InParanoid" id="W2SB08"/>
<evidence type="ECO:0000313" key="8">
    <source>
        <dbReference type="EMBL" id="ETN45213.1"/>
    </source>
</evidence>
<dbReference type="EC" id="3.5.1.4" evidence="3"/>
<dbReference type="InterPro" id="IPR036928">
    <property type="entry name" value="AS_sf"/>
</dbReference>
<dbReference type="PANTHER" id="PTHR46072">
    <property type="entry name" value="AMIDASE-RELATED-RELATED"/>
    <property type="match status" value="1"/>
</dbReference>
<dbReference type="GO" id="GO:0004040">
    <property type="term" value="F:amidase activity"/>
    <property type="evidence" value="ECO:0007669"/>
    <property type="project" value="UniProtKB-EC"/>
</dbReference>
<dbReference type="InterPro" id="IPR023631">
    <property type="entry name" value="Amidase_dom"/>
</dbReference>
<feature type="binding site" evidence="6">
    <location>
        <begin position="229"/>
        <end position="232"/>
    </location>
    <ligand>
        <name>substrate</name>
    </ligand>
</feature>
<comment type="catalytic activity">
    <reaction evidence="1">
        <text>a monocarboxylic acid amide + H2O = a monocarboxylate + NH4(+)</text>
        <dbReference type="Rhea" id="RHEA:12020"/>
        <dbReference type="ChEBI" id="CHEBI:15377"/>
        <dbReference type="ChEBI" id="CHEBI:28938"/>
        <dbReference type="ChEBI" id="CHEBI:35757"/>
        <dbReference type="ChEBI" id="CHEBI:83628"/>
        <dbReference type="EC" id="3.5.1.4"/>
    </reaction>
</comment>
<comment type="similarity">
    <text evidence="2">Belongs to the amidase family.</text>
</comment>
<evidence type="ECO:0000256" key="2">
    <source>
        <dbReference type="ARBA" id="ARBA00009199"/>
    </source>
</evidence>
<evidence type="ECO:0000259" key="7">
    <source>
        <dbReference type="Pfam" id="PF01425"/>
    </source>
</evidence>
<evidence type="ECO:0000256" key="6">
    <source>
        <dbReference type="PIRSR" id="PIRSR001221-2"/>
    </source>
</evidence>
<evidence type="ECO:0000313" key="9">
    <source>
        <dbReference type="Proteomes" id="UP000030752"/>
    </source>
</evidence>
<sequence length="553" mass="60445">MAPQNYKEVSAIARKRREASIAAFFQPPKVEEASLPNNLTEYALNSGYYTSEERAIIETEAEDILKNIASKKWTSHEVTKAFCKASAYAQELTNCVTEVLYPEAFERAKYLDEYLAKNGKTIGPLHGLPISLKDSFIVPPHPASIGMAAYANLSTDKETLIVTVLRDLGAVFYVKTNIPVAMMMAESTNNVWGETRNALHKGLTPGGSSGGEGALIAFKASPLGIGTDIGGSIRIPAAFSHIYGLKPSFGRYPVWGGKSGIPGQEFILAVNGPMSRSLKSLQLYSEALLSEQVAPWNLDHKCLPIPWRKNVLPTGHKLRLGLIGNNDGLVHCHPPVERALNITKQKLEAAGHTVIPWAPKGHDVLTKNLVASFFDLGGSAIVDLLKPYEEPIFPSMKGYEVAAEAGEIGVTKMRQMVIKRNELQKAYLDYWMSGAADGKGPIDGIVMAVAPHAAPRLGGTQPDLYIGYTGVWNILVSDFASCTFPVTFADKRLDKPRDMKEFKQLSDIDGRIQADYDPDFYHGAPVALQCVGKRLEEEKVLEMTEAISQALKQ</sequence>
<evidence type="ECO:0000256" key="5">
    <source>
        <dbReference type="PIRSR" id="PIRSR001221-1"/>
    </source>
</evidence>
<dbReference type="Gene3D" id="3.90.1300.10">
    <property type="entry name" value="Amidase signature (AS) domain"/>
    <property type="match status" value="1"/>
</dbReference>
<feature type="binding site" evidence="6">
    <location>
        <position position="208"/>
    </location>
    <ligand>
        <name>substrate</name>
    </ligand>
</feature>
<feature type="active site" description="Charge relay system" evidence="5">
    <location>
        <position position="208"/>
    </location>
</feature>
<feature type="active site" description="Charge relay system" evidence="5">
    <location>
        <position position="133"/>
    </location>
</feature>
<dbReference type="SUPFAM" id="SSF75304">
    <property type="entry name" value="Amidase signature (AS) enzymes"/>
    <property type="match status" value="1"/>
</dbReference>
<dbReference type="VEuPathDB" id="FungiDB:HMPREF1541_10090"/>
<evidence type="ECO:0000256" key="4">
    <source>
        <dbReference type="ARBA" id="ARBA00022801"/>
    </source>
</evidence>
<dbReference type="PANTHER" id="PTHR46072:SF11">
    <property type="entry name" value="AMIDASE-RELATED"/>
    <property type="match status" value="1"/>
</dbReference>
<evidence type="ECO:0000256" key="1">
    <source>
        <dbReference type="ARBA" id="ARBA00001311"/>
    </source>
</evidence>
<feature type="active site" description="Acyl-ester intermediate" evidence="5">
    <location>
        <position position="232"/>
    </location>
</feature>
<dbReference type="RefSeq" id="XP_008712983.1">
    <property type="nucleotide sequence ID" value="XM_008714761.1"/>
</dbReference>
<dbReference type="PIRSF" id="PIRSF001221">
    <property type="entry name" value="Amidase_fungi"/>
    <property type="match status" value="1"/>
</dbReference>
<dbReference type="OrthoDB" id="6428749at2759"/>
<dbReference type="Proteomes" id="UP000030752">
    <property type="component" value="Unassembled WGS sequence"/>
</dbReference>
<accession>W2SB08</accession>